<dbReference type="Gene3D" id="3.10.100.10">
    <property type="entry name" value="Mannose-Binding Protein A, subunit A"/>
    <property type="match status" value="1"/>
</dbReference>
<proteinExistence type="predicted"/>
<evidence type="ECO:0000313" key="1">
    <source>
        <dbReference type="EMBL" id="OXB56330.1"/>
    </source>
</evidence>
<dbReference type="InterPro" id="IPR016186">
    <property type="entry name" value="C-type_lectin-like/link_sf"/>
</dbReference>
<dbReference type="EMBL" id="MCFN01000651">
    <property type="protein sequence ID" value="OXB56330.1"/>
    <property type="molecule type" value="Genomic_DNA"/>
</dbReference>
<keyword evidence="2" id="KW-1185">Reference proteome</keyword>
<reference evidence="1 2" key="1">
    <citation type="submission" date="2016-07" db="EMBL/GenBank/DDBJ databases">
        <title>Disparate Historic Effective Population Sizes Predicted by Modern Levels of Genome Diversity for the Scaled Quail (Callipepla squamata) and the Northern Bobwhite (Colinus virginianus): Inferences from First and Second Generation Draft Genome Assemblies for Sympatric New World Quail.</title>
        <authorList>
            <person name="Oldeschulte D.L."/>
            <person name="Halley Y.A."/>
            <person name="Bhattarai E.K."/>
            <person name="Brashear W.A."/>
            <person name="Hill J."/>
            <person name="Metz R.P."/>
            <person name="Johnson C.D."/>
            <person name="Rollins D."/>
            <person name="Peterson M.J."/>
            <person name="Bickhart D.M."/>
            <person name="Decker J.E."/>
            <person name="Seabury C.M."/>
        </authorList>
    </citation>
    <scope>NUCLEOTIDE SEQUENCE [LARGE SCALE GENOMIC DNA]</scope>
    <source>
        <strain evidence="1 2">Texas</strain>
        <tissue evidence="1">Leg muscle</tissue>
    </source>
</reference>
<dbReference type="AlphaFoldDB" id="A0A226MMF0"/>
<evidence type="ECO:0000313" key="2">
    <source>
        <dbReference type="Proteomes" id="UP000198323"/>
    </source>
</evidence>
<name>A0A226MMF0_CALSU</name>
<sequence length="85" mass="9616">MRKYRGDMLQENSLANQSRARLRVTGNGRIVHPSSVFRNGTDVVYKEAGMKKCPSGWSHHNGSCYFLVVNQKVSWDTAAQACREQ</sequence>
<dbReference type="Proteomes" id="UP000198323">
    <property type="component" value="Unassembled WGS sequence"/>
</dbReference>
<gene>
    <name evidence="1" type="ORF">ASZ78_001131</name>
</gene>
<dbReference type="InterPro" id="IPR016187">
    <property type="entry name" value="CTDL_fold"/>
</dbReference>
<dbReference type="OrthoDB" id="430044at2759"/>
<protein>
    <recommendedName>
        <fullName evidence="3">C-type lectin domain-containing protein</fullName>
    </recommendedName>
</protein>
<accession>A0A226MMF0</accession>
<dbReference type="SUPFAM" id="SSF56436">
    <property type="entry name" value="C-type lectin-like"/>
    <property type="match status" value="1"/>
</dbReference>
<comment type="caution">
    <text evidence="1">The sequence shown here is derived from an EMBL/GenBank/DDBJ whole genome shotgun (WGS) entry which is preliminary data.</text>
</comment>
<organism evidence="1 2">
    <name type="scientific">Callipepla squamata</name>
    <name type="common">Scaled quail</name>
    <dbReference type="NCBI Taxonomy" id="9009"/>
    <lineage>
        <taxon>Eukaryota</taxon>
        <taxon>Metazoa</taxon>
        <taxon>Chordata</taxon>
        <taxon>Craniata</taxon>
        <taxon>Vertebrata</taxon>
        <taxon>Euteleostomi</taxon>
        <taxon>Archelosauria</taxon>
        <taxon>Archosauria</taxon>
        <taxon>Dinosauria</taxon>
        <taxon>Saurischia</taxon>
        <taxon>Theropoda</taxon>
        <taxon>Coelurosauria</taxon>
        <taxon>Aves</taxon>
        <taxon>Neognathae</taxon>
        <taxon>Galloanserae</taxon>
        <taxon>Galliformes</taxon>
        <taxon>Odontophoridae</taxon>
        <taxon>Callipepla</taxon>
    </lineage>
</organism>
<evidence type="ECO:0008006" key="3">
    <source>
        <dbReference type="Google" id="ProtNLM"/>
    </source>
</evidence>
<dbReference type="STRING" id="9009.A0A226MMF0"/>